<sequence length="72" mass="8181">MSRYRVCFYNDLCDSTGHDHHVCQKEIIVAGVENEDAAIAQAKKAFEKHEQIADWSLHARSIDCECISQEAD</sequence>
<evidence type="ECO:0008006" key="3">
    <source>
        <dbReference type="Google" id="ProtNLM"/>
    </source>
</evidence>
<organism evidence="1 2">
    <name type="scientific">Novosphingobium rhizovicinum</name>
    <dbReference type="NCBI Taxonomy" id="3228928"/>
    <lineage>
        <taxon>Bacteria</taxon>
        <taxon>Pseudomonadati</taxon>
        <taxon>Pseudomonadota</taxon>
        <taxon>Alphaproteobacteria</taxon>
        <taxon>Sphingomonadales</taxon>
        <taxon>Sphingomonadaceae</taxon>
        <taxon>Novosphingobium</taxon>
    </lineage>
</organism>
<reference evidence="1 2" key="1">
    <citation type="submission" date="2024-06" db="EMBL/GenBank/DDBJ databases">
        <title>Novosphingobium rhizovicinus M1R2S20.</title>
        <authorList>
            <person name="Sun J.-Q."/>
        </authorList>
    </citation>
    <scope>NUCLEOTIDE SEQUENCE [LARGE SCALE GENOMIC DNA]</scope>
    <source>
        <strain evidence="1 2">M1R2S20</strain>
    </source>
</reference>
<comment type="caution">
    <text evidence="1">The sequence shown here is derived from an EMBL/GenBank/DDBJ whole genome shotgun (WGS) entry which is preliminary data.</text>
</comment>
<evidence type="ECO:0000313" key="2">
    <source>
        <dbReference type="Proteomes" id="UP001556118"/>
    </source>
</evidence>
<gene>
    <name evidence="1" type="ORF">ABUH87_18015</name>
</gene>
<keyword evidence="2" id="KW-1185">Reference proteome</keyword>
<accession>A0ABV3RH77</accession>
<dbReference type="Proteomes" id="UP001556118">
    <property type="component" value="Unassembled WGS sequence"/>
</dbReference>
<evidence type="ECO:0000313" key="1">
    <source>
        <dbReference type="EMBL" id="MEW9857024.1"/>
    </source>
</evidence>
<protein>
    <recommendedName>
        <fullName evidence="3">Small metal-binding protein</fullName>
    </recommendedName>
</protein>
<proteinExistence type="predicted"/>
<dbReference type="RefSeq" id="WP_367775502.1">
    <property type="nucleotide sequence ID" value="NZ_JBFNXR010000054.1"/>
</dbReference>
<name>A0ABV3RH77_9SPHN</name>
<dbReference type="EMBL" id="JBFNXR010000054">
    <property type="protein sequence ID" value="MEW9857024.1"/>
    <property type="molecule type" value="Genomic_DNA"/>
</dbReference>